<proteinExistence type="predicted"/>
<feature type="region of interest" description="Disordered" evidence="1">
    <location>
        <begin position="63"/>
        <end position="180"/>
    </location>
</feature>
<feature type="compositionally biased region" description="Basic and acidic residues" evidence="1">
    <location>
        <begin position="143"/>
        <end position="155"/>
    </location>
</feature>
<protein>
    <submittedName>
        <fullName evidence="2">Uncharacterized protein</fullName>
    </submittedName>
</protein>
<sequence>MNVKEVDKLSAQFAVSLSEATGLIASWLDDDDDVTNPSNGASRAAGNDSDDEIYESLGLKQLRNSRAGLGSVNTSSIPFRRDPVFDLNSRGTSTTGLGSRPGQPNSNLSSSQKALQAIKKKHPHTSTAQTTSQPTPTTSLKPHNPDSDSDSDGRSSLRTTAKRTSTSFLDSYKKNKKSRR</sequence>
<dbReference type="AlphaFoldDB" id="A0A167D3E1"/>
<keyword evidence="3" id="KW-1185">Reference proteome</keyword>
<evidence type="ECO:0000313" key="3">
    <source>
        <dbReference type="Proteomes" id="UP000189580"/>
    </source>
</evidence>
<dbReference type="GeneID" id="30037743"/>
<accession>A0A167D3E1</accession>
<feature type="compositionally biased region" description="Polar residues" evidence="1">
    <location>
        <begin position="89"/>
        <end position="114"/>
    </location>
</feature>
<dbReference type="KEGG" id="slb:AWJ20_684"/>
<dbReference type="EMBL" id="CP014501">
    <property type="protein sequence ID" value="ANB12431.1"/>
    <property type="molecule type" value="Genomic_DNA"/>
</dbReference>
<evidence type="ECO:0000256" key="1">
    <source>
        <dbReference type="SAM" id="MobiDB-lite"/>
    </source>
</evidence>
<organism evidence="2 3">
    <name type="scientific">Sugiyamaella lignohabitans</name>
    <dbReference type="NCBI Taxonomy" id="796027"/>
    <lineage>
        <taxon>Eukaryota</taxon>
        <taxon>Fungi</taxon>
        <taxon>Dikarya</taxon>
        <taxon>Ascomycota</taxon>
        <taxon>Saccharomycotina</taxon>
        <taxon>Dipodascomycetes</taxon>
        <taxon>Dipodascales</taxon>
        <taxon>Trichomonascaceae</taxon>
        <taxon>Sugiyamaella</taxon>
    </lineage>
</organism>
<evidence type="ECO:0000313" key="2">
    <source>
        <dbReference type="EMBL" id="ANB12431.1"/>
    </source>
</evidence>
<dbReference type="RefSeq" id="XP_018734908.1">
    <property type="nucleotide sequence ID" value="XM_018882639.1"/>
</dbReference>
<reference evidence="2 3" key="1">
    <citation type="submission" date="2016-02" db="EMBL/GenBank/DDBJ databases">
        <title>Complete genome sequence and transcriptome regulation of the pentose utilising yeast Sugiyamaella lignohabitans.</title>
        <authorList>
            <person name="Bellasio M."/>
            <person name="Peymann A."/>
            <person name="Valli M."/>
            <person name="Sipitzky M."/>
            <person name="Graf A."/>
            <person name="Sauer M."/>
            <person name="Marx H."/>
            <person name="Mattanovich D."/>
        </authorList>
    </citation>
    <scope>NUCLEOTIDE SEQUENCE [LARGE SCALE GENOMIC DNA]</scope>
    <source>
        <strain evidence="2 3">CBS 10342</strain>
    </source>
</reference>
<feature type="compositionally biased region" description="Low complexity" evidence="1">
    <location>
        <begin position="125"/>
        <end position="139"/>
    </location>
</feature>
<gene>
    <name evidence="2" type="ORF">AWJ20_684</name>
</gene>
<feature type="region of interest" description="Disordered" evidence="1">
    <location>
        <begin position="29"/>
        <end position="49"/>
    </location>
</feature>
<dbReference type="Proteomes" id="UP000189580">
    <property type="component" value="Chromosome a"/>
</dbReference>
<name>A0A167D3E1_9ASCO</name>
<feature type="compositionally biased region" description="Polar residues" evidence="1">
    <location>
        <begin position="157"/>
        <end position="169"/>
    </location>
</feature>